<dbReference type="GO" id="GO:0045892">
    <property type="term" value="P:negative regulation of DNA-templated transcription"/>
    <property type="evidence" value="ECO:0007669"/>
    <property type="project" value="TreeGrafter"/>
</dbReference>
<reference evidence="9 11" key="2">
    <citation type="submission" date="2015-09" db="EMBL/GenBank/DDBJ databases">
        <authorList>
            <person name="Rodrigo-Torres L."/>
            <person name="Arahal D.R."/>
        </authorList>
    </citation>
    <scope>NUCLEOTIDE SEQUENCE [LARGE SCALE GENOMIC DNA]</scope>
    <source>
        <strain evidence="9 11">CECT 5118</strain>
    </source>
</reference>
<comment type="similarity">
    <text evidence="1">Belongs to the Fur family.</text>
</comment>
<keyword evidence="5" id="KW-0238">DNA-binding</keyword>
<sequence length="176" mass="18605">MSTDMSQPGSDQGSSKGFEQHDHAHCVSDGVAALVDYCAAERLKLTPVRQRVAEILLAEHRAMGAYEILDILREEGLGSQPPVAYRALDFLVKNGFAHKVERLNAFVACSHPGATHTPAFLICRSCNKVAEADTSPTKGDLGRAAAAAGFQIEQTVVELEGLCPTCVDAGPASGQA</sequence>
<dbReference type="Proteomes" id="UP000051887">
    <property type="component" value="Unassembled WGS sequence"/>
</dbReference>
<dbReference type="GO" id="GO:1900376">
    <property type="term" value="P:regulation of secondary metabolite biosynthetic process"/>
    <property type="evidence" value="ECO:0007669"/>
    <property type="project" value="TreeGrafter"/>
</dbReference>
<dbReference type="GO" id="GO:0005829">
    <property type="term" value="C:cytosol"/>
    <property type="evidence" value="ECO:0007669"/>
    <property type="project" value="TreeGrafter"/>
</dbReference>
<dbReference type="InterPro" id="IPR036388">
    <property type="entry name" value="WH-like_DNA-bd_sf"/>
</dbReference>
<dbReference type="EMBL" id="CYSC01000024">
    <property type="protein sequence ID" value="CUH71646.1"/>
    <property type="molecule type" value="Genomic_DNA"/>
</dbReference>
<evidence type="ECO:0000256" key="4">
    <source>
        <dbReference type="ARBA" id="ARBA00023015"/>
    </source>
</evidence>
<keyword evidence="4" id="KW-0805">Transcription regulation</keyword>
<keyword evidence="6" id="KW-0804">Transcription</keyword>
<dbReference type="GO" id="GO:0000976">
    <property type="term" value="F:transcription cis-regulatory region binding"/>
    <property type="evidence" value="ECO:0007669"/>
    <property type="project" value="TreeGrafter"/>
</dbReference>
<evidence type="ECO:0000256" key="3">
    <source>
        <dbReference type="ARBA" id="ARBA00022833"/>
    </source>
</evidence>
<evidence type="ECO:0000256" key="6">
    <source>
        <dbReference type="ARBA" id="ARBA00023163"/>
    </source>
</evidence>
<feature type="compositionally biased region" description="Polar residues" evidence="8">
    <location>
        <begin position="1"/>
        <end position="17"/>
    </location>
</feature>
<dbReference type="RefSeq" id="WP_058242953.1">
    <property type="nucleotide sequence ID" value="NZ_CYSB01000024.1"/>
</dbReference>
<keyword evidence="2" id="KW-0678">Repressor</keyword>
<dbReference type="InterPro" id="IPR002481">
    <property type="entry name" value="FUR"/>
</dbReference>
<evidence type="ECO:0000256" key="1">
    <source>
        <dbReference type="ARBA" id="ARBA00007957"/>
    </source>
</evidence>
<reference evidence="10 12" key="1">
    <citation type="submission" date="2015-09" db="EMBL/GenBank/DDBJ databases">
        <authorList>
            <consortium name="Swine Surveillance"/>
        </authorList>
    </citation>
    <scope>NUCLEOTIDE SEQUENCE [LARGE SCALE GENOMIC DNA]</scope>
    <source>
        <strain evidence="10 12">5120</strain>
    </source>
</reference>
<evidence type="ECO:0000256" key="5">
    <source>
        <dbReference type="ARBA" id="ARBA00023125"/>
    </source>
</evidence>
<evidence type="ECO:0000313" key="12">
    <source>
        <dbReference type="Proteomes" id="UP000051887"/>
    </source>
</evidence>
<dbReference type="GO" id="GO:0008270">
    <property type="term" value="F:zinc ion binding"/>
    <property type="evidence" value="ECO:0007669"/>
    <property type="project" value="TreeGrafter"/>
</dbReference>
<name>A0A0P1FT51_9RHOB</name>
<dbReference type="PANTHER" id="PTHR33202:SF6">
    <property type="entry name" value="ZINC UPTAKE REGULATION PROTEIN"/>
    <property type="match status" value="1"/>
</dbReference>
<feature type="binding site" evidence="7">
    <location>
        <position position="123"/>
    </location>
    <ligand>
        <name>Zn(2+)</name>
        <dbReference type="ChEBI" id="CHEBI:29105"/>
    </ligand>
</feature>
<keyword evidence="3 7" id="KW-0862">Zinc</keyword>
<keyword evidence="11" id="KW-1185">Reference proteome</keyword>
<evidence type="ECO:0000313" key="11">
    <source>
        <dbReference type="Proteomes" id="UP000051086"/>
    </source>
</evidence>
<dbReference type="SUPFAM" id="SSF46785">
    <property type="entry name" value="Winged helix' DNA-binding domain"/>
    <property type="match status" value="1"/>
</dbReference>
<evidence type="ECO:0000256" key="7">
    <source>
        <dbReference type="PIRSR" id="PIRSR602481-1"/>
    </source>
</evidence>
<gene>
    <name evidence="10" type="primary">zur_2</name>
    <name evidence="9" type="synonym">zur_1</name>
    <name evidence="9" type="ORF">TL5118_01208</name>
    <name evidence="10" type="ORF">TL5120_01436</name>
</gene>
<protein>
    <submittedName>
        <fullName evidence="10">Zinc uptake regulation protein</fullName>
    </submittedName>
</protein>
<evidence type="ECO:0000256" key="8">
    <source>
        <dbReference type="SAM" id="MobiDB-lite"/>
    </source>
</evidence>
<proteinExistence type="inferred from homology"/>
<accession>A0A0P1FT51</accession>
<dbReference type="Gene3D" id="1.10.10.10">
    <property type="entry name" value="Winged helix-like DNA-binding domain superfamily/Winged helix DNA-binding domain"/>
    <property type="match status" value="1"/>
</dbReference>
<evidence type="ECO:0000313" key="9">
    <source>
        <dbReference type="EMBL" id="CUH65188.1"/>
    </source>
</evidence>
<comment type="cofactor">
    <cofactor evidence="7">
        <name>Zn(2+)</name>
        <dbReference type="ChEBI" id="CHEBI:29105"/>
    </cofactor>
    <text evidence="7">Binds 1 zinc ion per subunit.</text>
</comment>
<dbReference type="GO" id="GO:0003700">
    <property type="term" value="F:DNA-binding transcription factor activity"/>
    <property type="evidence" value="ECO:0007669"/>
    <property type="project" value="InterPro"/>
</dbReference>
<dbReference type="Pfam" id="PF01475">
    <property type="entry name" value="FUR"/>
    <property type="match status" value="1"/>
</dbReference>
<dbReference type="EMBL" id="CYSB01000024">
    <property type="protein sequence ID" value="CUH65188.1"/>
    <property type="molecule type" value="Genomic_DNA"/>
</dbReference>
<keyword evidence="7" id="KW-0479">Metal-binding</keyword>
<feature type="region of interest" description="Disordered" evidence="8">
    <location>
        <begin position="1"/>
        <end position="20"/>
    </location>
</feature>
<dbReference type="Gene3D" id="3.30.1490.190">
    <property type="match status" value="1"/>
</dbReference>
<organism evidence="10 12">
    <name type="scientific">Thalassovita autumnalis</name>
    <dbReference type="NCBI Taxonomy" id="2072972"/>
    <lineage>
        <taxon>Bacteria</taxon>
        <taxon>Pseudomonadati</taxon>
        <taxon>Pseudomonadota</taxon>
        <taxon>Alphaproteobacteria</taxon>
        <taxon>Rhodobacterales</taxon>
        <taxon>Roseobacteraceae</taxon>
        <taxon>Thalassovita</taxon>
    </lineage>
</organism>
<dbReference type="AlphaFoldDB" id="A0A0P1FT51"/>
<feature type="binding site" evidence="7">
    <location>
        <position position="166"/>
    </location>
    <ligand>
        <name>Zn(2+)</name>
        <dbReference type="ChEBI" id="CHEBI:29105"/>
    </ligand>
</feature>
<evidence type="ECO:0000313" key="10">
    <source>
        <dbReference type="EMBL" id="CUH71646.1"/>
    </source>
</evidence>
<feature type="binding site" evidence="7">
    <location>
        <position position="126"/>
    </location>
    <ligand>
        <name>Zn(2+)</name>
        <dbReference type="ChEBI" id="CHEBI:29105"/>
    </ligand>
</feature>
<dbReference type="PANTHER" id="PTHR33202">
    <property type="entry name" value="ZINC UPTAKE REGULATION PROTEIN"/>
    <property type="match status" value="1"/>
</dbReference>
<feature type="binding site" evidence="7">
    <location>
        <position position="163"/>
    </location>
    <ligand>
        <name>Zn(2+)</name>
        <dbReference type="ChEBI" id="CHEBI:29105"/>
    </ligand>
</feature>
<dbReference type="Proteomes" id="UP000051086">
    <property type="component" value="Unassembled WGS sequence"/>
</dbReference>
<dbReference type="InterPro" id="IPR036390">
    <property type="entry name" value="WH_DNA-bd_sf"/>
</dbReference>
<dbReference type="InterPro" id="IPR043135">
    <property type="entry name" value="Fur_C"/>
</dbReference>
<evidence type="ECO:0000256" key="2">
    <source>
        <dbReference type="ARBA" id="ARBA00022491"/>
    </source>
</evidence>